<dbReference type="Proteomes" id="UP000006443">
    <property type="component" value="Unassembled WGS sequence"/>
</dbReference>
<comment type="caution">
    <text evidence="3">The sequence shown here is derived from an EMBL/GenBank/DDBJ whole genome shotgun (WGS) entry which is preliminary data.</text>
</comment>
<dbReference type="EMBL" id="ACJM01000014">
    <property type="protein sequence ID" value="EEG76637.1"/>
    <property type="molecule type" value="Genomic_DNA"/>
</dbReference>
<evidence type="ECO:0000256" key="1">
    <source>
        <dbReference type="ARBA" id="ARBA00023004"/>
    </source>
</evidence>
<dbReference type="eggNOG" id="COG1918">
    <property type="taxonomic scope" value="Bacteria"/>
</dbReference>
<dbReference type="RefSeq" id="WP_008517877.1">
    <property type="nucleotide sequence ID" value="NZ_ACJM01000014.1"/>
</dbReference>
<gene>
    <name evidence="3" type="ORF">DealDRAFT_2463</name>
</gene>
<evidence type="ECO:0000313" key="4">
    <source>
        <dbReference type="Proteomes" id="UP000006443"/>
    </source>
</evidence>
<dbReference type="Gene3D" id="2.30.30.90">
    <property type="match status" value="1"/>
</dbReference>
<evidence type="ECO:0000259" key="2">
    <source>
        <dbReference type="SMART" id="SM00899"/>
    </source>
</evidence>
<dbReference type="AlphaFoldDB" id="C0GJ04"/>
<proteinExistence type="predicted"/>
<keyword evidence="4" id="KW-1185">Reference proteome</keyword>
<dbReference type="GO" id="GO:0046914">
    <property type="term" value="F:transition metal ion binding"/>
    <property type="evidence" value="ECO:0007669"/>
    <property type="project" value="InterPro"/>
</dbReference>
<accession>C0GJ04</accession>
<sequence length="78" mass="8610">MASRISLDKCRVGDTGKITELGTKDRTILGKLMSLGIVPGVRVRLLRRGPGFLVQAGHTKVALDQRFAAHIIMEINRR</sequence>
<dbReference type="InterPro" id="IPR008988">
    <property type="entry name" value="Transcriptional_repressor_C"/>
</dbReference>
<reference evidence="3 4" key="1">
    <citation type="submission" date="2009-02" db="EMBL/GenBank/DDBJ databases">
        <title>Sequencing of the draft genome and assembly of Dethiobacter alkaliphilus AHT 1.</title>
        <authorList>
            <consortium name="US DOE Joint Genome Institute (JGI-PGF)"/>
            <person name="Lucas S."/>
            <person name="Copeland A."/>
            <person name="Lapidus A."/>
            <person name="Glavina del Rio T."/>
            <person name="Dalin E."/>
            <person name="Tice H."/>
            <person name="Bruce D."/>
            <person name="Goodwin L."/>
            <person name="Pitluck S."/>
            <person name="Larimer F."/>
            <person name="Land M.L."/>
            <person name="Hauser L."/>
            <person name="Muyzer G."/>
        </authorList>
    </citation>
    <scope>NUCLEOTIDE SEQUENCE [LARGE SCALE GENOMIC DNA]</scope>
    <source>
        <strain evidence="3 4">AHT 1</strain>
    </source>
</reference>
<dbReference type="STRING" id="555088.DealDRAFT_2463"/>
<dbReference type="Pfam" id="PF04023">
    <property type="entry name" value="FeoA"/>
    <property type="match status" value="1"/>
</dbReference>
<organism evidence="3 4">
    <name type="scientific">Dethiobacter alkaliphilus AHT 1</name>
    <dbReference type="NCBI Taxonomy" id="555088"/>
    <lineage>
        <taxon>Bacteria</taxon>
        <taxon>Bacillati</taxon>
        <taxon>Bacillota</taxon>
        <taxon>Dethiobacteria</taxon>
        <taxon>Dethiobacterales</taxon>
        <taxon>Dethiobacteraceae</taxon>
        <taxon>Dethiobacter</taxon>
    </lineage>
</organism>
<dbReference type="InterPro" id="IPR007167">
    <property type="entry name" value="Fe-transptr_FeoA-like"/>
</dbReference>
<evidence type="ECO:0000313" key="3">
    <source>
        <dbReference type="EMBL" id="EEG76637.1"/>
    </source>
</evidence>
<dbReference type="SUPFAM" id="SSF50037">
    <property type="entry name" value="C-terminal domain of transcriptional repressors"/>
    <property type="match status" value="1"/>
</dbReference>
<feature type="domain" description="Ferrous iron transporter FeoA-like" evidence="2">
    <location>
        <begin position="5"/>
        <end position="75"/>
    </location>
</feature>
<keyword evidence="1" id="KW-0408">Iron</keyword>
<name>C0GJ04_DETAL</name>
<dbReference type="InterPro" id="IPR038157">
    <property type="entry name" value="FeoA_core_dom"/>
</dbReference>
<protein>
    <submittedName>
        <fullName evidence="3">FeoA family protein</fullName>
    </submittedName>
</protein>
<dbReference type="SMART" id="SM00899">
    <property type="entry name" value="FeoA"/>
    <property type="match status" value="1"/>
</dbReference>